<feature type="transmembrane region" description="Helical" evidence="9">
    <location>
        <begin position="144"/>
        <end position="164"/>
    </location>
</feature>
<dbReference type="Proteomes" id="UP000298058">
    <property type="component" value="Unassembled WGS sequence"/>
</dbReference>
<evidence type="ECO:0000259" key="10">
    <source>
        <dbReference type="Pfam" id="PF00884"/>
    </source>
</evidence>
<dbReference type="InterPro" id="IPR000917">
    <property type="entry name" value="Sulfatase_N"/>
</dbReference>
<evidence type="ECO:0000256" key="8">
    <source>
        <dbReference type="PIRSR" id="PIRSR005091-3"/>
    </source>
</evidence>
<feature type="binding site" evidence="8">
    <location>
        <position position="513"/>
    </location>
    <ligand>
        <name>Mn(2+)</name>
        <dbReference type="ChEBI" id="CHEBI:29035"/>
    </ligand>
</feature>
<dbReference type="EMBL" id="RQHW01000031">
    <property type="protein sequence ID" value="TGN19431.1"/>
    <property type="molecule type" value="Genomic_DNA"/>
</dbReference>
<dbReference type="InterPro" id="IPR017850">
    <property type="entry name" value="Alkaline_phosphatase_core_sf"/>
</dbReference>
<dbReference type="CDD" id="cd16015">
    <property type="entry name" value="LTA_synthase"/>
    <property type="match status" value="1"/>
</dbReference>
<evidence type="ECO:0000256" key="2">
    <source>
        <dbReference type="ARBA" id="ARBA00022475"/>
    </source>
</evidence>
<dbReference type="Gene3D" id="3.40.720.10">
    <property type="entry name" value="Alkaline Phosphatase, subunit A"/>
    <property type="match status" value="1"/>
</dbReference>
<keyword evidence="12" id="KW-1185">Reference proteome</keyword>
<dbReference type="GO" id="GO:0005886">
    <property type="term" value="C:plasma membrane"/>
    <property type="evidence" value="ECO:0007669"/>
    <property type="project" value="UniProtKB-SubCell"/>
</dbReference>
<keyword evidence="3 9" id="KW-0812">Transmembrane</keyword>
<dbReference type="Gene3D" id="3.30.1120.80">
    <property type="match status" value="1"/>
</dbReference>
<evidence type="ECO:0000256" key="3">
    <source>
        <dbReference type="ARBA" id="ARBA00022692"/>
    </source>
</evidence>
<protein>
    <submittedName>
        <fullName evidence="11">Alkaline phosphatase family protein</fullName>
    </submittedName>
</protein>
<gene>
    <name evidence="11" type="ORF">EHS15_08815</name>
</gene>
<feature type="domain" description="Sulfatase N-terminal" evidence="10">
    <location>
        <begin position="284"/>
        <end position="560"/>
    </location>
</feature>
<keyword evidence="5 9" id="KW-0472">Membrane</keyword>
<dbReference type="OrthoDB" id="5901192at2"/>
<feature type="binding site" evidence="8">
    <location>
        <position position="292"/>
    </location>
    <ligand>
        <name>Mn(2+)</name>
        <dbReference type="ChEBI" id="CHEBI:29035"/>
    </ligand>
</feature>
<feature type="binding site" evidence="8">
    <location>
        <position position="336"/>
    </location>
    <ligand>
        <name>Mn(2+)</name>
        <dbReference type="ChEBI" id="CHEBI:29035"/>
    </ligand>
</feature>
<accession>A0A4R9M0H7</accession>
<dbReference type="InterPro" id="IPR050448">
    <property type="entry name" value="OpgB/LTA_synthase_biosynth"/>
</dbReference>
<organism evidence="11 12">
    <name type="scientific">Leptospira idonii</name>
    <dbReference type="NCBI Taxonomy" id="1193500"/>
    <lineage>
        <taxon>Bacteria</taxon>
        <taxon>Pseudomonadati</taxon>
        <taxon>Spirochaetota</taxon>
        <taxon>Spirochaetia</taxon>
        <taxon>Leptospirales</taxon>
        <taxon>Leptospiraceae</taxon>
        <taxon>Leptospira</taxon>
    </lineage>
</organism>
<evidence type="ECO:0000256" key="4">
    <source>
        <dbReference type="ARBA" id="ARBA00022989"/>
    </source>
</evidence>
<reference evidence="11" key="1">
    <citation type="journal article" date="2019" name="PLoS Negl. Trop. Dis.">
        <title>Revisiting the worldwide diversity of Leptospira species in the environment.</title>
        <authorList>
            <person name="Vincent A.T."/>
            <person name="Schiettekatte O."/>
            <person name="Bourhy P."/>
            <person name="Veyrier F.J."/>
            <person name="Picardeau M."/>
        </authorList>
    </citation>
    <scope>NUCLEOTIDE SEQUENCE [LARGE SCALE GENOMIC DNA]</scope>
    <source>
        <strain evidence="11">201300427</strain>
    </source>
</reference>
<evidence type="ECO:0000256" key="1">
    <source>
        <dbReference type="ARBA" id="ARBA00004651"/>
    </source>
</evidence>
<dbReference type="AlphaFoldDB" id="A0A4R9M0H7"/>
<evidence type="ECO:0000313" key="11">
    <source>
        <dbReference type="EMBL" id="TGN19431.1"/>
    </source>
</evidence>
<dbReference type="PANTHER" id="PTHR47371:SF3">
    <property type="entry name" value="PHOSPHOGLYCEROL TRANSFERASE I"/>
    <property type="match status" value="1"/>
</dbReference>
<comment type="caution">
    <text evidence="11">The sequence shown here is derived from an EMBL/GenBank/DDBJ whole genome shotgun (WGS) entry which is preliminary data.</text>
</comment>
<keyword evidence="2" id="KW-1003">Cell membrane</keyword>
<evidence type="ECO:0000256" key="9">
    <source>
        <dbReference type="SAM" id="Phobius"/>
    </source>
</evidence>
<name>A0A4R9M0H7_9LEPT</name>
<dbReference type="PANTHER" id="PTHR47371">
    <property type="entry name" value="LIPOTEICHOIC ACID SYNTHASE"/>
    <property type="match status" value="1"/>
</dbReference>
<feature type="binding site" evidence="7">
    <location>
        <position position="456"/>
    </location>
    <ligand>
        <name>substrate</name>
    </ligand>
</feature>
<comment type="subcellular location">
    <subcellularLocation>
        <location evidence="1">Cell membrane</location>
        <topology evidence="1">Multi-pass membrane protein</topology>
    </subcellularLocation>
</comment>
<evidence type="ECO:0000256" key="6">
    <source>
        <dbReference type="PIRSR" id="PIRSR005091-1"/>
    </source>
</evidence>
<dbReference type="Pfam" id="PF00884">
    <property type="entry name" value="Sulfatase"/>
    <property type="match status" value="1"/>
</dbReference>
<dbReference type="SUPFAM" id="SSF53649">
    <property type="entry name" value="Alkaline phosphatase-like"/>
    <property type="match status" value="1"/>
</dbReference>
<dbReference type="PIRSF" id="PIRSF005091">
    <property type="entry name" value="Mmb_sulf_HI1246"/>
    <property type="match status" value="1"/>
</dbReference>
<proteinExistence type="predicted"/>
<evidence type="ECO:0000256" key="5">
    <source>
        <dbReference type="ARBA" id="ARBA00023136"/>
    </source>
</evidence>
<dbReference type="GO" id="GO:0046872">
    <property type="term" value="F:metal ion binding"/>
    <property type="evidence" value="ECO:0007669"/>
    <property type="project" value="UniProtKB-KW"/>
</dbReference>
<feature type="transmembrane region" description="Helical" evidence="9">
    <location>
        <begin position="176"/>
        <end position="195"/>
    </location>
</feature>
<keyword evidence="7" id="KW-0464">Manganese</keyword>
<keyword evidence="7" id="KW-0479">Metal-binding</keyword>
<dbReference type="InterPro" id="IPR012160">
    <property type="entry name" value="LtaS-like"/>
</dbReference>
<dbReference type="RefSeq" id="WP_135760193.1">
    <property type="nucleotide sequence ID" value="NZ_RQHW01000031.1"/>
</dbReference>
<evidence type="ECO:0000256" key="7">
    <source>
        <dbReference type="PIRSR" id="PIRSR005091-2"/>
    </source>
</evidence>
<evidence type="ECO:0000313" key="12">
    <source>
        <dbReference type="Proteomes" id="UP000298058"/>
    </source>
</evidence>
<feature type="transmembrane region" description="Helical" evidence="9">
    <location>
        <begin position="49"/>
        <end position="75"/>
    </location>
</feature>
<sequence>MKKFRENLSESDRLFFFYGVSFLALFTIFRILFFSIYSYRIQELHLTSILQSFLIGIRFDLATIGMLLGVCYILSQIPYLNRFSFFRFIWSFPPLPIFAWCIGHLSGDLLYYENANKHIGYEAVVFLGDLPILIKSAFQENPIAAGLTSAAILCFFAAAPYFYGKNLFPKENKQKSLLSSSLRLLLSFLIVGILVRGGVQETPLRASNAIHTNDTLINNIPLNGIYTTIMDFKSQSIPESLRMDLNEAASIVKKEIDYEGAEFINHPDYPILRKQKETNPGIPPNIVLVLQESWTGKFVWPITDGKVNGKELAPFYNKIAKQGHSFKNFFANGGRTSNGLLSILTGIPDRPGLTAVRTHQVLGNFSGLGNIFQKWGYETIFVTGDDLQFDSLGTILPHWGFQKLIGKKEIESLNKYKIGAWGYDDQNLFEILKEEMDLSHRKGKPFLGTVLTMTTHYPYKVPDPKFEIFDASVPDYDYLNTYHYADWAISDFISKAEKSPYFKNTIFVFVADHTHHRYLNYFEDRNVPLLFWSPGKIKPKLDERQSSQLDVLPTILGLVGKETLFSAMGRNLFAPNNDKSSAYFAYGAAFGWVENNQFFYRWVDGNKDFIFTAYPPYTEHRECHQTPVLCLPSFEKSKAFFNVSLELMNRNKVFPGGAL</sequence>
<feature type="binding site" evidence="8">
    <location>
        <position position="512"/>
    </location>
    <ligand>
        <name>Mn(2+)</name>
        <dbReference type="ChEBI" id="CHEBI:29035"/>
    </ligand>
</feature>
<feature type="active site" evidence="6">
    <location>
        <position position="336"/>
    </location>
</feature>
<feature type="transmembrane region" description="Helical" evidence="9">
    <location>
        <begin position="15"/>
        <end position="37"/>
    </location>
</feature>
<keyword evidence="4 9" id="KW-1133">Transmembrane helix</keyword>